<dbReference type="RefSeq" id="WP_159366931.1">
    <property type="nucleotide sequence ID" value="NZ_CP047218.1"/>
</dbReference>
<feature type="region of interest" description="Disordered" evidence="1">
    <location>
        <begin position="504"/>
        <end position="525"/>
    </location>
</feature>
<keyword evidence="2" id="KW-0812">Transmembrane</keyword>
<dbReference type="EMBL" id="CP047218">
    <property type="protein sequence ID" value="QHD68229.1"/>
    <property type="molecule type" value="Genomic_DNA"/>
</dbReference>
<keyword evidence="2" id="KW-0472">Membrane</keyword>
<reference evidence="4 5" key="1">
    <citation type="submission" date="2019-12" db="EMBL/GenBank/DDBJ databases">
        <title>Functional and genomic insights into the Sphingobium yanoikuyae YC-JY1, a bacterium efficiently degrading bisphenol A.</title>
        <authorList>
            <person name="Jia Y."/>
            <person name="Li X."/>
            <person name="Wang J."/>
            <person name="Eltoukhy A."/>
            <person name="Lamraoui I."/>
            <person name="Yan Y."/>
        </authorList>
    </citation>
    <scope>NUCLEOTIDE SEQUENCE [LARGE SCALE GENOMIC DNA]</scope>
    <source>
        <strain evidence="4 5">YC-JY1</strain>
    </source>
</reference>
<evidence type="ECO:0000313" key="5">
    <source>
        <dbReference type="Proteomes" id="UP000464086"/>
    </source>
</evidence>
<protein>
    <recommendedName>
        <fullName evidence="6">Tip attachment protein J domain-containing protein</fullName>
    </recommendedName>
</protein>
<evidence type="ECO:0000256" key="1">
    <source>
        <dbReference type="SAM" id="MobiDB-lite"/>
    </source>
</evidence>
<feature type="transmembrane region" description="Helical" evidence="2">
    <location>
        <begin position="45"/>
        <end position="64"/>
    </location>
</feature>
<feature type="signal peptide" evidence="3">
    <location>
        <begin position="1"/>
        <end position="24"/>
    </location>
</feature>
<dbReference type="Proteomes" id="UP000464086">
    <property type="component" value="Chromosome"/>
</dbReference>
<evidence type="ECO:0000313" key="4">
    <source>
        <dbReference type="EMBL" id="QHD68229.1"/>
    </source>
</evidence>
<sequence length="551" mass="59235">MKTLRTIAIVAGAVALVATGVGLAAGAFAPAIAGATTVAGVSTTTIATVASVASVVSAAASIGAQMLQKKPGMQGAVNTVQIGNNNPIPYGMGRCFTAGSQLHDTAWGGKVGKTKNPYLAKVMIFSASTAMAIDTVLVDWNVIGFSGNSALGYYNSWLYLDRQLGLRPEPTALTAPWGGMPDWGASYKLSNYAAGLFGYRFDKDNKRWANGIPVHGVVGRWSKVYDWREDSTFPGGSGAHRWGDEDSFAYDTNVALHAVTYARGRFALDAEGNQTVRLVGCGYSQDEIDWPAWNAFANVCDANGWAVNGFVYDGPGISQWDNLKRICAAGAAIPVWTGGMLSVRFQSPKVALDTITIDDFAEGEYVSPGMRTWKDRINTMVPKYRSEANKWEYVQSDAISFEEYIALDDGDPKEEEYLCELVTNKDQAAKLTAYELFNRRELTGITRPLKPRLWHMRLGEAYQLVDPDDGLNHLVVVAAISKDIASASVTVTFETETTAKHALALSQSGTAPPPPTLVPPGDGDDTAWDGITFDATTGFTFDSTIGTFDET</sequence>
<organism evidence="4 5">
    <name type="scientific">Sphingobium yanoikuyae</name>
    <name type="common">Sphingomonas yanoikuyae</name>
    <dbReference type="NCBI Taxonomy" id="13690"/>
    <lineage>
        <taxon>Bacteria</taxon>
        <taxon>Pseudomonadati</taxon>
        <taxon>Pseudomonadota</taxon>
        <taxon>Alphaproteobacteria</taxon>
        <taxon>Sphingomonadales</taxon>
        <taxon>Sphingomonadaceae</taxon>
        <taxon>Sphingobium</taxon>
    </lineage>
</organism>
<gene>
    <name evidence="4" type="ORF">GS397_15040</name>
</gene>
<evidence type="ECO:0000256" key="2">
    <source>
        <dbReference type="SAM" id="Phobius"/>
    </source>
</evidence>
<evidence type="ECO:0008006" key="6">
    <source>
        <dbReference type="Google" id="ProtNLM"/>
    </source>
</evidence>
<proteinExistence type="predicted"/>
<name>A0A6P1GIF0_SPHYA</name>
<keyword evidence="2" id="KW-1133">Transmembrane helix</keyword>
<feature type="chain" id="PRO_5026993982" description="Tip attachment protein J domain-containing protein" evidence="3">
    <location>
        <begin position="25"/>
        <end position="551"/>
    </location>
</feature>
<dbReference type="AlphaFoldDB" id="A0A6P1GIF0"/>
<keyword evidence="3" id="KW-0732">Signal</keyword>
<evidence type="ECO:0000256" key="3">
    <source>
        <dbReference type="SAM" id="SignalP"/>
    </source>
</evidence>
<accession>A0A6P1GIF0</accession>